<dbReference type="KEGG" id="pprf:DPRO_2948"/>
<dbReference type="EMBL" id="LT907975">
    <property type="protein sequence ID" value="SOB59858.1"/>
    <property type="molecule type" value="Genomic_DNA"/>
</dbReference>
<dbReference type="SUPFAM" id="SSF48295">
    <property type="entry name" value="TrpR-like"/>
    <property type="match status" value="1"/>
</dbReference>
<evidence type="ECO:0000313" key="7">
    <source>
        <dbReference type="EMBL" id="SOB58718.1"/>
    </source>
</evidence>
<organism evidence="10 14">
    <name type="scientific">Pseudodesulfovibrio profundus</name>
    <dbReference type="NCBI Taxonomy" id="57320"/>
    <lineage>
        <taxon>Bacteria</taxon>
        <taxon>Pseudomonadati</taxon>
        <taxon>Thermodesulfobacteriota</taxon>
        <taxon>Desulfovibrionia</taxon>
        <taxon>Desulfovibrionales</taxon>
        <taxon>Desulfovibrionaceae</taxon>
    </lineage>
</organism>
<dbReference type="EMBL" id="LT907975">
    <property type="protein sequence ID" value="SOB58921.1"/>
    <property type="molecule type" value="Genomic_DNA"/>
</dbReference>
<dbReference type="KEGG" id="pprf:DPRO_1818"/>
<accession>A0A2C8FAQ8</accession>
<evidence type="ECO:0000313" key="14">
    <source>
        <dbReference type="Proteomes" id="UP000219215"/>
    </source>
</evidence>
<evidence type="ECO:0000313" key="1">
    <source>
        <dbReference type="EMBL" id="SOB56971.1"/>
    </source>
</evidence>
<evidence type="ECO:0000313" key="8">
    <source>
        <dbReference type="EMBL" id="SOB58737.1"/>
    </source>
</evidence>
<dbReference type="KEGG" id="pprf:DPRO_1044"/>
<dbReference type="EMBL" id="LT907975">
    <property type="protein sequence ID" value="SOB60486.1"/>
    <property type="molecule type" value="Genomic_DNA"/>
</dbReference>
<dbReference type="EMBL" id="LT907975">
    <property type="protein sequence ID" value="SOB56989.1"/>
    <property type="molecule type" value="Genomic_DNA"/>
</dbReference>
<dbReference type="EMBL" id="LT907975">
    <property type="protein sequence ID" value="SOB60764.1"/>
    <property type="molecule type" value="Genomic_DNA"/>
</dbReference>
<dbReference type="Pfam" id="PF01527">
    <property type="entry name" value="HTH_Tnp_1"/>
    <property type="match status" value="1"/>
</dbReference>
<dbReference type="EMBL" id="LT907975">
    <property type="protein sequence ID" value="SOB58718.1"/>
    <property type="molecule type" value="Genomic_DNA"/>
</dbReference>
<evidence type="ECO:0000313" key="9">
    <source>
        <dbReference type="EMBL" id="SOB58921.1"/>
    </source>
</evidence>
<dbReference type="GO" id="GO:0043565">
    <property type="term" value="F:sequence-specific DNA binding"/>
    <property type="evidence" value="ECO:0007669"/>
    <property type="project" value="InterPro"/>
</dbReference>
<dbReference type="EMBL" id="LT907975">
    <property type="protein sequence ID" value="SOB58737.1"/>
    <property type="molecule type" value="Genomic_DNA"/>
</dbReference>
<evidence type="ECO:0000313" key="3">
    <source>
        <dbReference type="EMBL" id="SOB57839.1"/>
    </source>
</evidence>
<dbReference type="KEGG" id="pprf:DPRO_0948"/>
<evidence type="ECO:0000313" key="4">
    <source>
        <dbReference type="EMBL" id="SOB57849.1"/>
    </source>
</evidence>
<reference evidence="10" key="2">
    <citation type="submission" date="2017-09" db="EMBL/GenBank/DDBJ databases">
        <authorList>
            <person name="Ehlers B."/>
            <person name="Leendertz F.H."/>
        </authorList>
    </citation>
    <scope>NUCLEOTIDE SEQUENCE [LARGE SCALE GENOMIC DNA]</scope>
    <source>
        <strain evidence="10">500-1</strain>
    </source>
</reference>
<evidence type="ECO:0000313" key="13">
    <source>
        <dbReference type="EMBL" id="SOB60764.1"/>
    </source>
</evidence>
<dbReference type="Gene3D" id="1.10.10.10">
    <property type="entry name" value="Winged helix-like DNA-binding domain superfamily/Winged helix DNA-binding domain"/>
    <property type="match status" value="1"/>
</dbReference>
<dbReference type="KEGG" id="pprf:DPRO_0111"/>
<evidence type="ECO:0000313" key="5">
    <source>
        <dbReference type="EMBL" id="SOB57932.1"/>
    </source>
</evidence>
<dbReference type="EMBL" id="LT907975">
    <property type="protein sequence ID" value="SOB60075.1"/>
    <property type="molecule type" value="Genomic_DNA"/>
</dbReference>
<dbReference type="KEGG" id="pprf:DPRO_3570"/>
<dbReference type="Proteomes" id="UP000219215">
    <property type="component" value="Chromosome DPRO"/>
</dbReference>
<evidence type="ECO:0000313" key="12">
    <source>
        <dbReference type="EMBL" id="SOB60486.1"/>
    </source>
</evidence>
<gene>
    <name evidence="1" type="ORF">DPRO_0094</name>
    <name evidence="2" type="ORF">DPRO_0111</name>
    <name evidence="3" type="ORF">DPRO_0948</name>
    <name evidence="4" type="ORF">DPRO_0958</name>
    <name evidence="5" type="ORF">DPRO_1044</name>
    <name evidence="6" type="ORF">DPRO_1285</name>
    <name evidence="7" type="ORF">DPRO_1818</name>
    <name evidence="8" type="ORF">DPRO_1837</name>
    <name evidence="9" type="ORF">DPRO_2017</name>
    <name evidence="10" type="ORF">DPRO_2948</name>
    <name evidence="11" type="ORF">DPRO_3163</name>
    <name evidence="12" type="ORF">DPRO_3570</name>
    <name evidence="13" type="ORF">DPRO_3847</name>
</gene>
<proteinExistence type="predicted"/>
<protein>
    <submittedName>
        <fullName evidence="10">Transposase</fullName>
    </submittedName>
</protein>
<dbReference type="KEGG" id="pprf:DPRO_2017"/>
<dbReference type="KEGG" id="pprf:DPRO_1285"/>
<dbReference type="EMBL" id="LT907975">
    <property type="protein sequence ID" value="SOB57839.1"/>
    <property type="molecule type" value="Genomic_DNA"/>
</dbReference>
<dbReference type="EMBL" id="LT907975">
    <property type="protein sequence ID" value="SOB56971.1"/>
    <property type="molecule type" value="Genomic_DNA"/>
</dbReference>
<evidence type="ECO:0000313" key="11">
    <source>
        <dbReference type="EMBL" id="SOB60075.1"/>
    </source>
</evidence>
<evidence type="ECO:0000313" key="6">
    <source>
        <dbReference type="EMBL" id="SOB58174.1"/>
    </source>
</evidence>
<dbReference type="InterPro" id="IPR036388">
    <property type="entry name" value="WH-like_DNA-bd_sf"/>
</dbReference>
<dbReference type="EMBL" id="LT907975">
    <property type="protein sequence ID" value="SOB58174.1"/>
    <property type="molecule type" value="Genomic_DNA"/>
</dbReference>
<dbReference type="EMBL" id="LT907975">
    <property type="protein sequence ID" value="SOB57849.1"/>
    <property type="molecule type" value="Genomic_DNA"/>
</dbReference>
<dbReference type="InterPro" id="IPR010921">
    <property type="entry name" value="Trp_repressor/repl_initiator"/>
</dbReference>
<keyword evidence="14" id="KW-1185">Reference proteome</keyword>
<sequence>MTKSNKRRKHSDKFKAKVALEAIRGVKTLAQLAAEYKVHPNQISTWKRQLLENAEGIFSGGKKAKSQEEVTAPLFEEIGRLKMDIKWLEKKL</sequence>
<dbReference type="EMBL" id="LT907975">
    <property type="protein sequence ID" value="SOB57932.1"/>
    <property type="molecule type" value="Genomic_DNA"/>
</dbReference>
<dbReference type="KEGG" id="pprf:DPRO_0958"/>
<dbReference type="GO" id="GO:0004803">
    <property type="term" value="F:transposase activity"/>
    <property type="evidence" value="ECO:0007669"/>
    <property type="project" value="InterPro"/>
</dbReference>
<reference evidence="14" key="1">
    <citation type="submission" date="2017-09" db="EMBL/GenBank/DDBJ databases">
        <authorList>
            <person name="Regsiter A."/>
            <person name="William W."/>
        </authorList>
    </citation>
    <scope>NUCLEOTIDE SEQUENCE [LARGE SCALE GENOMIC DNA]</scope>
    <source>
        <strain evidence="14">500-1</strain>
    </source>
</reference>
<name>A0A2C8FAQ8_9BACT</name>
<dbReference type="KEGG" id="pprf:DPRO_1837"/>
<dbReference type="GO" id="GO:0006313">
    <property type="term" value="P:DNA transposition"/>
    <property type="evidence" value="ECO:0007669"/>
    <property type="project" value="InterPro"/>
</dbReference>
<evidence type="ECO:0000313" key="10">
    <source>
        <dbReference type="EMBL" id="SOB59858.1"/>
    </source>
</evidence>
<dbReference type="KEGG" id="pprf:DPRO_0094"/>
<dbReference type="KEGG" id="pprf:DPRO_3163"/>
<dbReference type="InterPro" id="IPR002514">
    <property type="entry name" value="Transposase_8"/>
</dbReference>
<dbReference type="KEGG" id="pprf:DPRO_3847"/>
<evidence type="ECO:0000313" key="2">
    <source>
        <dbReference type="EMBL" id="SOB56989.1"/>
    </source>
</evidence>
<dbReference type="AlphaFoldDB" id="A0A2C8FAQ8"/>